<dbReference type="EMBL" id="LYUD01000099">
    <property type="protein sequence ID" value="OAZ72427.1"/>
    <property type="molecule type" value="Genomic_DNA"/>
</dbReference>
<name>A0A1A0DCS0_ACEPA</name>
<dbReference type="RefSeq" id="WP_064776084.1">
    <property type="nucleotide sequence ID" value="NZ_LYUD01000099.1"/>
</dbReference>
<evidence type="ECO:0000313" key="2">
    <source>
        <dbReference type="EMBL" id="OAZ72427.1"/>
    </source>
</evidence>
<sequence length="246" mass="27560">MGIAMVELDPMESQVTPFFKYLTVEDIPASEREGKAVHKTIEVCELRFAGDRQYAPVVPADAMYRREGTRVITYAERFSEQYRQFLSGATQEASGTALEELTNYGITPAQLSLCRAVKVYSIEALNLMEGPQLKVLGTHANDLKEMARRFMEDRSSGSSAQREIEELRQRLAAMEANEEKQAYETEAVGRAAEGFREEAIEQAAFAHMTDEQIKGLIKERTGQAPRGNPSRETLLRMAEEIVNEGA</sequence>
<dbReference type="AlphaFoldDB" id="A0A1A0DCS0"/>
<comment type="caution">
    <text evidence="2">The sequence shown here is derived from an EMBL/GenBank/DDBJ whole genome shotgun (WGS) entry which is preliminary data.</text>
</comment>
<dbReference type="PATRIC" id="fig|438.15.peg.1114"/>
<evidence type="ECO:0000256" key="1">
    <source>
        <dbReference type="SAM" id="Coils"/>
    </source>
</evidence>
<keyword evidence="1" id="KW-0175">Coiled coil</keyword>
<proteinExistence type="predicted"/>
<accession>A0A1A0DCS0</accession>
<gene>
    <name evidence="2" type="ORF">SRCM100623_00966</name>
</gene>
<reference evidence="2 3" key="1">
    <citation type="submission" date="2016-05" db="EMBL/GenBank/DDBJ databases">
        <title>Genome sequencing of Acetobacter pasteurianus strain SRCM100623.</title>
        <authorList>
            <person name="Song Y.R."/>
        </authorList>
    </citation>
    <scope>NUCLEOTIDE SEQUENCE [LARGE SCALE GENOMIC DNA]</scope>
    <source>
        <strain evidence="2 3">SRCM100623</strain>
    </source>
</reference>
<protein>
    <submittedName>
        <fullName evidence="2">Uncharacterized protein</fullName>
    </submittedName>
</protein>
<dbReference type="Proteomes" id="UP000093796">
    <property type="component" value="Unassembled WGS sequence"/>
</dbReference>
<organism evidence="2 3">
    <name type="scientific">Acetobacter pasteurianus</name>
    <name type="common">Acetobacter turbidans</name>
    <dbReference type="NCBI Taxonomy" id="438"/>
    <lineage>
        <taxon>Bacteria</taxon>
        <taxon>Pseudomonadati</taxon>
        <taxon>Pseudomonadota</taxon>
        <taxon>Alphaproteobacteria</taxon>
        <taxon>Acetobacterales</taxon>
        <taxon>Acetobacteraceae</taxon>
        <taxon>Acetobacter</taxon>
    </lineage>
</organism>
<dbReference type="OrthoDB" id="7223978at2"/>
<evidence type="ECO:0000313" key="3">
    <source>
        <dbReference type="Proteomes" id="UP000093796"/>
    </source>
</evidence>
<feature type="coiled-coil region" evidence="1">
    <location>
        <begin position="157"/>
        <end position="184"/>
    </location>
</feature>